<evidence type="ECO:0000256" key="1">
    <source>
        <dbReference type="SAM" id="MobiDB-lite"/>
    </source>
</evidence>
<dbReference type="AlphaFoldDB" id="A0A8C6EJN0"/>
<dbReference type="Ensembl" id="ENSMICT00000066191.1">
    <property type="protein sequence ID" value="ENSMICP00000047378.1"/>
    <property type="gene ID" value="ENSMICG00000046318.1"/>
</dbReference>
<gene>
    <name evidence="3" type="primary">SIGLECL1</name>
</gene>
<organism evidence="3 4">
    <name type="scientific">Microcebus murinus</name>
    <name type="common">Gray mouse lemur</name>
    <name type="synonym">Lemur murinus</name>
    <dbReference type="NCBI Taxonomy" id="30608"/>
    <lineage>
        <taxon>Eukaryota</taxon>
        <taxon>Metazoa</taxon>
        <taxon>Chordata</taxon>
        <taxon>Craniata</taxon>
        <taxon>Vertebrata</taxon>
        <taxon>Euteleostomi</taxon>
        <taxon>Mammalia</taxon>
        <taxon>Eutheria</taxon>
        <taxon>Euarchontoglires</taxon>
        <taxon>Primates</taxon>
        <taxon>Strepsirrhini</taxon>
        <taxon>Lemuriformes</taxon>
        <taxon>Cheirogaleidae</taxon>
        <taxon>Microcebus</taxon>
    </lineage>
</organism>
<dbReference type="EMBL" id="ABDC03026401">
    <property type="status" value="NOT_ANNOTATED_CDS"/>
    <property type="molecule type" value="Genomic_DNA"/>
</dbReference>
<dbReference type="Proteomes" id="UP000694394">
    <property type="component" value="Chromosome 22"/>
</dbReference>
<keyword evidence="2" id="KW-0812">Transmembrane</keyword>
<evidence type="ECO:0000313" key="4">
    <source>
        <dbReference type="Proteomes" id="UP000694394"/>
    </source>
</evidence>
<keyword evidence="4" id="KW-1185">Reference proteome</keyword>
<evidence type="ECO:0000313" key="3">
    <source>
        <dbReference type="Ensembl" id="ENSMICP00000047378.1"/>
    </source>
</evidence>
<accession>A0A8C6EJN0</accession>
<feature type="transmembrane region" description="Helical" evidence="2">
    <location>
        <begin position="105"/>
        <end position="125"/>
    </location>
</feature>
<name>A0A8C6EJN0_MICMU</name>
<reference evidence="3" key="2">
    <citation type="submission" date="2025-08" db="UniProtKB">
        <authorList>
            <consortium name="Ensembl"/>
        </authorList>
    </citation>
    <scope>IDENTIFICATION</scope>
</reference>
<reference evidence="3" key="3">
    <citation type="submission" date="2025-09" db="UniProtKB">
        <authorList>
            <consortium name="Ensembl"/>
        </authorList>
    </citation>
    <scope>IDENTIFICATION</scope>
</reference>
<feature type="region of interest" description="Disordered" evidence="1">
    <location>
        <begin position="139"/>
        <end position="174"/>
    </location>
</feature>
<evidence type="ECO:0000256" key="2">
    <source>
        <dbReference type="SAM" id="Phobius"/>
    </source>
</evidence>
<sequence>TVPVLQTRKQLLHNSCSLEQTLQCSWVPTPSVQWRVGGALLGVTSTTSTTLGPWANSTLRLPGKPEMGMGLLCEGENGNGTHSMSILLMSGSLVSQRSMKGLVQGVVYGATAVALLSLCLLPLLVNHVRMKQAKTTAAIRAKSPKVKASQESEMLLKPKEPGKPTIAPSPERQV</sequence>
<protein>
    <submittedName>
        <fullName evidence="3">SIGLEC family like 1</fullName>
    </submittedName>
</protein>
<feature type="compositionally biased region" description="Basic and acidic residues" evidence="1">
    <location>
        <begin position="148"/>
        <end position="162"/>
    </location>
</feature>
<dbReference type="GeneTree" id="ENSGT01150000286907"/>
<keyword evidence="2" id="KW-0472">Membrane</keyword>
<reference evidence="3" key="1">
    <citation type="submission" date="2016-12" db="EMBL/GenBank/DDBJ databases">
        <title>Mouse lemur reference genome and diversity panel.</title>
        <authorList>
            <person name="Harris R."/>
            <person name="Larsen P."/>
            <person name="Liu Y."/>
            <person name="Hughes D.S."/>
            <person name="Murali S."/>
            <person name="Raveendran M."/>
            <person name="Korchina V."/>
            <person name="Wang M."/>
            <person name="Jhangiani S."/>
            <person name="Bandaranaike D."/>
            <person name="Bellair M."/>
            <person name="Blankenburg K."/>
            <person name="Chao H."/>
            <person name="Dahdouli M."/>
            <person name="Dinh H."/>
            <person name="Doddapaneni H."/>
            <person name="English A."/>
            <person name="Firestine M."/>
            <person name="Gnanaolivu R."/>
            <person name="Gross S."/>
            <person name="Hernandez B."/>
            <person name="Javaid M."/>
            <person name="Jayaseelan J."/>
            <person name="Jones J."/>
            <person name="Khan Z."/>
            <person name="Kovar C."/>
            <person name="Kurapati P."/>
            <person name="Le B."/>
            <person name="Lee S."/>
            <person name="Li M."/>
            <person name="Mathew T."/>
            <person name="Narasimhan A."/>
            <person name="Ngo D."/>
            <person name="Nguyen L."/>
            <person name="Okwuonu G."/>
            <person name="Ongeri F."/>
            <person name="Osuji N."/>
            <person name="Pu L.-L."/>
            <person name="Puazo M."/>
            <person name="Quiroz J."/>
            <person name="Raj R."/>
            <person name="Rajbhandari K."/>
            <person name="Reid J.G."/>
            <person name="Santibanez J."/>
            <person name="Sexton D."/>
            <person name="Skinner E."/>
            <person name="Vee V."/>
            <person name="Weissenberger G."/>
            <person name="Wu Y."/>
            <person name="Xin Y."/>
            <person name="Han Y."/>
            <person name="Campbell C."/>
            <person name="Brown A."/>
            <person name="Sullivan B."/>
            <person name="Shelton J."/>
            <person name="Brown S."/>
            <person name="Dudchenko O."/>
            <person name="Machol I."/>
            <person name="Durand N."/>
            <person name="Shamim M."/>
            <person name="Lieberman A."/>
            <person name="Muzny D.M."/>
            <person name="Richards S."/>
            <person name="Yoder A."/>
            <person name="Worley K.C."/>
            <person name="Rogers J."/>
            <person name="Gibbs R.A."/>
        </authorList>
    </citation>
    <scope>NUCLEOTIDE SEQUENCE [LARGE SCALE GENOMIC DNA]</scope>
</reference>
<proteinExistence type="predicted"/>
<keyword evidence="2" id="KW-1133">Transmembrane helix</keyword>